<gene>
    <name evidence="2" type="ORF">J8F10_22545</name>
</gene>
<dbReference type="EMBL" id="JAGKQQ010000001">
    <property type="protein sequence ID" value="MBP3958045.1"/>
    <property type="molecule type" value="Genomic_DNA"/>
</dbReference>
<reference evidence="2 3" key="1">
    <citation type="submission" date="2021-04" db="EMBL/GenBank/DDBJ databases">
        <authorList>
            <person name="Ivanova A."/>
        </authorList>
    </citation>
    <scope>NUCLEOTIDE SEQUENCE [LARGE SCALE GENOMIC DNA]</scope>
    <source>
        <strain evidence="2 3">G18</strain>
    </source>
</reference>
<name>A0ABS5BWD8_9BACT</name>
<proteinExistence type="predicted"/>
<protein>
    <recommendedName>
        <fullName evidence="4">Serine/threonine protein kinase</fullName>
    </recommendedName>
</protein>
<feature type="compositionally biased region" description="Basic and acidic residues" evidence="1">
    <location>
        <begin position="69"/>
        <end position="84"/>
    </location>
</feature>
<evidence type="ECO:0008006" key="4">
    <source>
        <dbReference type="Google" id="ProtNLM"/>
    </source>
</evidence>
<dbReference type="Proteomes" id="UP000676565">
    <property type="component" value="Unassembled WGS sequence"/>
</dbReference>
<accession>A0ABS5BWD8</accession>
<comment type="caution">
    <text evidence="2">The sequence shown here is derived from an EMBL/GenBank/DDBJ whole genome shotgun (WGS) entry which is preliminary data.</text>
</comment>
<evidence type="ECO:0000313" key="2">
    <source>
        <dbReference type="EMBL" id="MBP3958045.1"/>
    </source>
</evidence>
<dbReference type="RefSeq" id="WP_210657673.1">
    <property type="nucleotide sequence ID" value="NZ_JAGKQQ010000001.1"/>
</dbReference>
<evidence type="ECO:0000256" key="1">
    <source>
        <dbReference type="SAM" id="MobiDB-lite"/>
    </source>
</evidence>
<keyword evidence="3" id="KW-1185">Reference proteome</keyword>
<feature type="region of interest" description="Disordered" evidence="1">
    <location>
        <begin position="61"/>
        <end position="152"/>
    </location>
</feature>
<sequence>MPRELAAVLDQMMAPAPADRFPSLYELEDALAALAVAGPQSQVERPPLESLLLSRLQKWGGRSGAVSRHTTEFGDSRPVARDDSDGSVTFDLPEVSETVPDATPGPHCALEQTETRPNVPTRSDHAPSPAFAPSPPPAHSGNRTWRIGYSER</sequence>
<evidence type="ECO:0000313" key="3">
    <source>
        <dbReference type="Proteomes" id="UP000676565"/>
    </source>
</evidence>
<organism evidence="2 3">
    <name type="scientific">Gemmata palustris</name>
    <dbReference type="NCBI Taxonomy" id="2822762"/>
    <lineage>
        <taxon>Bacteria</taxon>
        <taxon>Pseudomonadati</taxon>
        <taxon>Planctomycetota</taxon>
        <taxon>Planctomycetia</taxon>
        <taxon>Gemmatales</taxon>
        <taxon>Gemmataceae</taxon>
        <taxon>Gemmata</taxon>
    </lineage>
</organism>